<dbReference type="Pfam" id="PF20889">
    <property type="entry name" value="TsiV3"/>
    <property type="match status" value="1"/>
</dbReference>
<evidence type="ECO:0008006" key="4">
    <source>
        <dbReference type="Google" id="ProtNLM"/>
    </source>
</evidence>
<proteinExistence type="predicted"/>
<evidence type="ECO:0000256" key="1">
    <source>
        <dbReference type="SAM" id="SignalP"/>
    </source>
</evidence>
<keyword evidence="1" id="KW-0732">Signal</keyword>
<dbReference type="AlphaFoldDB" id="A0A853R749"/>
<comment type="caution">
    <text evidence="2">The sequence shown here is derived from an EMBL/GenBank/DDBJ whole genome shotgun (WGS) entry which is preliminary data.</text>
</comment>
<protein>
    <recommendedName>
        <fullName evidence="4">Lysozyme inhibitor LprI N-terminal domain-containing protein</fullName>
    </recommendedName>
</protein>
<dbReference type="Proteomes" id="UP000094808">
    <property type="component" value="Unassembled WGS sequence"/>
</dbReference>
<dbReference type="InterPro" id="IPR049347">
    <property type="entry name" value="TsiV3"/>
</dbReference>
<feature type="chain" id="PRO_5032948205" description="Lysozyme inhibitor LprI N-terminal domain-containing protein" evidence="1">
    <location>
        <begin position="25"/>
        <end position="122"/>
    </location>
</feature>
<dbReference type="InterPro" id="IPR049348">
    <property type="entry name" value="TsiV3_sf"/>
</dbReference>
<evidence type="ECO:0000313" key="2">
    <source>
        <dbReference type="EMBL" id="OEE39921.1"/>
    </source>
</evidence>
<dbReference type="Gene3D" id="1.10.8.1160">
    <property type="match status" value="1"/>
</dbReference>
<accession>A0A853R749</accession>
<dbReference type="EMBL" id="AJYS02000075">
    <property type="protein sequence ID" value="OEE39921.1"/>
    <property type="molecule type" value="Genomic_DNA"/>
</dbReference>
<evidence type="ECO:0000313" key="3">
    <source>
        <dbReference type="Proteomes" id="UP000094808"/>
    </source>
</evidence>
<gene>
    <name evidence="2" type="ORF">A1QS_14740</name>
</gene>
<organism evidence="2 3">
    <name type="scientific">Vibrio ordalii FS-238</name>
    <dbReference type="NCBI Taxonomy" id="617133"/>
    <lineage>
        <taxon>Bacteria</taxon>
        <taxon>Pseudomonadati</taxon>
        <taxon>Pseudomonadota</taxon>
        <taxon>Gammaproteobacteria</taxon>
        <taxon>Vibrionales</taxon>
        <taxon>Vibrionaceae</taxon>
        <taxon>Vibrio</taxon>
    </lineage>
</organism>
<keyword evidence="3" id="KW-1185">Reference proteome</keyword>
<sequence length="122" mass="13924">MNRLLSEIFTALLILFSISSGAIASDNCYDTSTVHQEMIGCIQNEIARSEAQIKKVISFKSIDYGFPDDFYNKQRLAIHERCMLYANIGGQRGELLMIQCEQSNLENLDEYIKQYIEDVDNG</sequence>
<name>A0A853R749_9VIBR</name>
<reference evidence="2 3" key="1">
    <citation type="journal article" date="2012" name="Science">
        <title>Ecological populations of bacteria act as socially cohesive units of antibiotic production and resistance.</title>
        <authorList>
            <person name="Cordero O.X."/>
            <person name="Wildschutte H."/>
            <person name="Kirkup B."/>
            <person name="Proehl S."/>
            <person name="Ngo L."/>
            <person name="Hussain F."/>
            <person name="Le Roux F."/>
            <person name="Mincer T."/>
            <person name="Polz M.F."/>
        </authorList>
    </citation>
    <scope>NUCLEOTIDE SEQUENCE [LARGE SCALE GENOMIC DNA]</scope>
    <source>
        <strain evidence="2 3">FS-238</strain>
    </source>
</reference>
<dbReference type="RefSeq" id="WP_017044915.1">
    <property type="nucleotide sequence ID" value="NZ_AJYS02000075.1"/>
</dbReference>
<feature type="signal peptide" evidence="1">
    <location>
        <begin position="1"/>
        <end position="24"/>
    </location>
</feature>